<keyword evidence="4" id="KW-1185">Reference proteome</keyword>
<dbReference type="PANTHER" id="PTHR33697">
    <property type="entry name" value="T17B22.17 PROTEIN-RELATED"/>
    <property type="match status" value="1"/>
</dbReference>
<dbReference type="PANTHER" id="PTHR33697:SF2">
    <property type="entry name" value="T17B22.17 PROTEIN"/>
    <property type="match status" value="1"/>
</dbReference>
<feature type="compositionally biased region" description="Polar residues" evidence="1">
    <location>
        <begin position="639"/>
        <end position="649"/>
    </location>
</feature>
<sequence length="772" mass="85538">MDCGVGSIVWVRRRNGSWWPGQILGPDDLSASHLTSPRSGTPVKLLGREDASVDWYNLEKSKRVKAFRCGEFDDCIEKAESSQGAPLKKREKYARREDAILHALELEKQMSKKQGKSGTRLSNTVRKVSVTLPPETLGYDNENRANSNSYLSCENETAGGSFHSELANHRRGDVDYSETTPRMRDLQDFGLRIAPAKRKVSSSVDPFISHKRTGDDGARALASGGFCSGSTVHMNGGGQIGASRAKRSRCMYFPAESSDSLDYRETLPRVEMSPSRHRREFPYHGSLVGETEYTFMDDVESDSSETASTDSDSDSSETEPDMDEEMTIFSAFFHIILHGFTQDVPITAETGHDAEEHESTSSEELDELAISSDMPHLYGRDLITCNEAVSKWQLKGKRNNRNLVKRSVGASNGKCSMYGAEADAEERSSNLRHNRTGPSLHRYKFDFGDTFDDDDQIFGLEGEYPLTSKSISKSQSKVHCGVAWNDCAWDDHLAPKGYWDAKAYSPIHGDRYHFGGRMRPMLVNVDLKVQASYRKEPVPFVSLMSKLDGRAIIGHPIQVEALKDGSSDFLFPAMDDFSNDGTGIEGSSVLPPAWRTARRTANFRVPRPHVPSSNGAEVAADFPSSDQEQNFEYRGFNGGSSNHQANLQKKSGLKSHRSSADKKSLKKVPKKLSLSSSQKTRTLSSLSTEHNLSRKPLHDSSSYQTDRLIKPEISGPTTVACLPVQLVFSRLLEKINRPPLKTASNAALLNTACSSKLGLECFLELDDIGDRN</sequence>
<feature type="compositionally biased region" description="Acidic residues" evidence="1">
    <location>
        <begin position="311"/>
        <end position="322"/>
    </location>
</feature>
<dbReference type="PROSITE" id="PS50812">
    <property type="entry name" value="PWWP"/>
    <property type="match status" value="1"/>
</dbReference>
<evidence type="ECO:0000259" key="2">
    <source>
        <dbReference type="PROSITE" id="PS50812"/>
    </source>
</evidence>
<feature type="non-terminal residue" evidence="3">
    <location>
        <position position="1"/>
    </location>
</feature>
<dbReference type="AlphaFoldDB" id="A0A371I3B5"/>
<feature type="compositionally biased region" description="Low complexity" evidence="1">
    <location>
        <begin position="671"/>
        <end position="688"/>
    </location>
</feature>
<feature type="region of interest" description="Disordered" evidence="1">
    <location>
        <begin position="299"/>
        <end position="322"/>
    </location>
</feature>
<dbReference type="Proteomes" id="UP000257109">
    <property type="component" value="Unassembled WGS sequence"/>
</dbReference>
<dbReference type="SUPFAM" id="SSF63748">
    <property type="entry name" value="Tudor/PWWP/MBT"/>
    <property type="match status" value="1"/>
</dbReference>
<accession>A0A371I3B5</accession>
<dbReference type="EMBL" id="QJKJ01001031">
    <property type="protein sequence ID" value="RDY09528.1"/>
    <property type="molecule type" value="Genomic_DNA"/>
</dbReference>
<dbReference type="OrthoDB" id="1908535at2759"/>
<comment type="caution">
    <text evidence="3">The sequence shown here is derived from an EMBL/GenBank/DDBJ whole genome shotgun (WGS) entry which is preliminary data.</text>
</comment>
<feature type="domain" description="PWWP" evidence="2">
    <location>
        <begin position="5"/>
        <end position="60"/>
    </location>
</feature>
<proteinExistence type="predicted"/>
<feature type="region of interest" description="Disordered" evidence="1">
    <location>
        <begin position="629"/>
        <end position="704"/>
    </location>
</feature>
<organism evidence="3 4">
    <name type="scientific">Mucuna pruriens</name>
    <name type="common">Velvet bean</name>
    <name type="synonym">Dolichos pruriens</name>
    <dbReference type="NCBI Taxonomy" id="157652"/>
    <lineage>
        <taxon>Eukaryota</taxon>
        <taxon>Viridiplantae</taxon>
        <taxon>Streptophyta</taxon>
        <taxon>Embryophyta</taxon>
        <taxon>Tracheophyta</taxon>
        <taxon>Spermatophyta</taxon>
        <taxon>Magnoliopsida</taxon>
        <taxon>eudicotyledons</taxon>
        <taxon>Gunneridae</taxon>
        <taxon>Pentapetalae</taxon>
        <taxon>rosids</taxon>
        <taxon>fabids</taxon>
        <taxon>Fabales</taxon>
        <taxon>Fabaceae</taxon>
        <taxon>Papilionoideae</taxon>
        <taxon>50 kb inversion clade</taxon>
        <taxon>NPAAA clade</taxon>
        <taxon>indigoferoid/millettioid clade</taxon>
        <taxon>Phaseoleae</taxon>
        <taxon>Mucuna</taxon>
    </lineage>
</organism>
<protein>
    <recommendedName>
        <fullName evidence="2">PWWP domain-containing protein</fullName>
    </recommendedName>
</protein>
<evidence type="ECO:0000256" key="1">
    <source>
        <dbReference type="SAM" id="MobiDB-lite"/>
    </source>
</evidence>
<dbReference type="STRING" id="157652.A0A371I3B5"/>
<evidence type="ECO:0000313" key="4">
    <source>
        <dbReference type="Proteomes" id="UP000257109"/>
    </source>
</evidence>
<dbReference type="Pfam" id="PF00855">
    <property type="entry name" value="PWWP"/>
    <property type="match status" value="1"/>
</dbReference>
<dbReference type="InterPro" id="IPR044679">
    <property type="entry name" value="PWWP2-like"/>
</dbReference>
<feature type="region of interest" description="Disordered" evidence="1">
    <location>
        <begin position="605"/>
        <end position="624"/>
    </location>
</feature>
<dbReference type="Gene3D" id="2.30.30.140">
    <property type="match status" value="1"/>
</dbReference>
<name>A0A371I3B5_MUCPR</name>
<gene>
    <name evidence="3" type="ORF">CR513_06092</name>
</gene>
<dbReference type="CDD" id="cd05162">
    <property type="entry name" value="PWWP"/>
    <property type="match status" value="1"/>
</dbReference>
<reference evidence="3" key="1">
    <citation type="submission" date="2018-05" db="EMBL/GenBank/DDBJ databases">
        <title>Draft genome of Mucuna pruriens seed.</title>
        <authorList>
            <person name="Nnadi N.E."/>
            <person name="Vos R."/>
            <person name="Hasami M.H."/>
            <person name="Devisetty U.K."/>
            <person name="Aguiy J.C."/>
        </authorList>
    </citation>
    <scope>NUCLEOTIDE SEQUENCE [LARGE SCALE GENOMIC DNA]</scope>
    <source>
        <strain evidence="3">JCA_2017</strain>
    </source>
</reference>
<dbReference type="InterPro" id="IPR000313">
    <property type="entry name" value="PWWP_dom"/>
</dbReference>
<evidence type="ECO:0000313" key="3">
    <source>
        <dbReference type="EMBL" id="RDY09528.1"/>
    </source>
</evidence>